<name>A0A0F5HLM2_BACTR</name>
<protein>
    <submittedName>
        <fullName evidence="2">Replication protein</fullName>
    </submittedName>
</protein>
<gene>
    <name evidence="2" type="ORF">QY95_04039</name>
</gene>
<proteinExistence type="predicted"/>
<feature type="region of interest" description="Disordered" evidence="1">
    <location>
        <begin position="356"/>
        <end position="383"/>
    </location>
</feature>
<accession>A0A0F5HLM2</accession>
<keyword evidence="3" id="KW-1185">Reference proteome</keyword>
<dbReference type="Proteomes" id="UP000031563">
    <property type="component" value="Unassembled WGS sequence"/>
</dbReference>
<dbReference type="AlphaFoldDB" id="A0A0F5HLM2"/>
<comment type="caution">
    <text evidence="2">The sequence shown here is derived from an EMBL/GenBank/DDBJ whole genome shotgun (WGS) entry which is preliminary data.</text>
</comment>
<evidence type="ECO:0000313" key="3">
    <source>
        <dbReference type="Proteomes" id="UP000031563"/>
    </source>
</evidence>
<accession>A0A0F5HMJ3</accession>
<dbReference type="OrthoDB" id="6008408at2"/>
<sequence length="429" mass="50433">MENLKLEETPIDRAKGHVLFHHKDANGWITLAKKEKSGAWRQYHYQPDQLASELSSWLGEDVYFSQNTFYKPQRRIENVRQLRALYVDVDCHLLNYDPDWVVGKLELEVFKESLPDPNIIIFSGRGLVCIWLLEPVPYKALPLWQSVQNYFCDQLAYVGADTKSTDATRVFRMAGSINSKNGQEVMVQYRHEYQYALRDLQSEYLPELAPKQPKKRGRKSKLVHLHNVRNLHYSRLLDLVKLVQLRNYDVKGHRELFCFLYRYWSCCLTDDARDSLTQMLEFNSEFKEPLPEKEVIRATRSAEKAWLAKSDAKANEEAKAKGYPGAGYNLKNSTIIKWLEITEEEQHHLKTIIDGNEKRRRHRESERERRRQQGIRSREDYLKQEKAKKEDKLTLIKEQLAKNPNLSIRELASITGISKSVVQRLRKQL</sequence>
<evidence type="ECO:0000256" key="1">
    <source>
        <dbReference type="SAM" id="MobiDB-lite"/>
    </source>
</evidence>
<reference evidence="2" key="1">
    <citation type="submission" date="2015-02" db="EMBL/GenBank/DDBJ databases">
        <title>Genome Assembly of Bacillaceae bacterium MTCC 8252.</title>
        <authorList>
            <person name="Verma A."/>
            <person name="Khatri I."/>
            <person name="Mual P."/>
            <person name="Subramanian S."/>
            <person name="Krishnamurthi S."/>
        </authorList>
    </citation>
    <scope>NUCLEOTIDE SEQUENCE [LARGE SCALE GENOMIC DNA]</scope>
    <source>
        <strain evidence="2">MTCC 8252</strain>
    </source>
</reference>
<evidence type="ECO:0000313" key="2">
    <source>
        <dbReference type="EMBL" id="KKB34153.1"/>
    </source>
</evidence>
<dbReference type="EMBL" id="JWIR02000089">
    <property type="protein sequence ID" value="KKB34153.1"/>
    <property type="molecule type" value="Genomic_DNA"/>
</dbReference>
<feature type="compositionally biased region" description="Basic and acidic residues" evidence="1">
    <location>
        <begin position="363"/>
        <end position="383"/>
    </location>
</feature>
<organism evidence="2 3">
    <name type="scientific">Bacillus thermotolerans</name>
    <name type="common">Quasibacillus thermotolerans</name>
    <dbReference type="NCBI Taxonomy" id="1221996"/>
    <lineage>
        <taxon>Bacteria</taxon>
        <taxon>Bacillati</taxon>
        <taxon>Bacillota</taxon>
        <taxon>Bacilli</taxon>
        <taxon>Bacillales</taxon>
        <taxon>Bacillaceae</taxon>
        <taxon>Bacillus</taxon>
    </lineage>
</organism>
<dbReference type="RefSeq" id="WP_039238151.1">
    <property type="nucleotide sequence ID" value="NZ_JWIQ02000029.1"/>
</dbReference>